<feature type="region of interest" description="Disordered" evidence="3">
    <location>
        <begin position="325"/>
        <end position="355"/>
    </location>
</feature>
<dbReference type="SUPFAM" id="SSF53335">
    <property type="entry name" value="S-adenosyl-L-methionine-dependent methyltransferases"/>
    <property type="match status" value="1"/>
</dbReference>
<dbReference type="InterPro" id="IPR041698">
    <property type="entry name" value="Methyltransf_25"/>
</dbReference>
<dbReference type="Pfam" id="PF13649">
    <property type="entry name" value="Methyltransf_25"/>
    <property type="match status" value="1"/>
</dbReference>
<evidence type="ECO:0000313" key="6">
    <source>
        <dbReference type="Proteomes" id="UP000650833"/>
    </source>
</evidence>
<keyword evidence="2" id="KW-0677">Repeat</keyword>
<dbReference type="Gene3D" id="3.40.50.150">
    <property type="entry name" value="Vaccinia Virus protein VP39"/>
    <property type="match status" value="1"/>
</dbReference>
<dbReference type="InterPro" id="IPR029063">
    <property type="entry name" value="SAM-dependent_MTases_sf"/>
</dbReference>
<feature type="region of interest" description="Disordered" evidence="3">
    <location>
        <begin position="1"/>
        <end position="55"/>
    </location>
</feature>
<dbReference type="InterPro" id="IPR036322">
    <property type="entry name" value="WD40_repeat_dom_sf"/>
</dbReference>
<evidence type="ECO:0000256" key="1">
    <source>
        <dbReference type="ARBA" id="ARBA00022574"/>
    </source>
</evidence>
<dbReference type="Pfam" id="PF00400">
    <property type="entry name" value="WD40"/>
    <property type="match status" value="3"/>
</dbReference>
<dbReference type="OrthoDB" id="5588835at2759"/>
<dbReference type="InterPro" id="IPR015943">
    <property type="entry name" value="WD40/YVTN_repeat-like_dom_sf"/>
</dbReference>
<protein>
    <recommendedName>
        <fullName evidence="4">Methyltransferase domain-containing protein</fullName>
    </recommendedName>
</protein>
<dbReference type="PANTHER" id="PTHR44129">
    <property type="entry name" value="WD REPEAT-CONTAINING PROTEIN POP1"/>
    <property type="match status" value="1"/>
</dbReference>
<evidence type="ECO:0000256" key="2">
    <source>
        <dbReference type="ARBA" id="ARBA00022737"/>
    </source>
</evidence>
<dbReference type="Gene3D" id="2.130.10.10">
    <property type="entry name" value="YVTN repeat-like/Quinoprotein amine dehydrogenase"/>
    <property type="match status" value="2"/>
</dbReference>
<evidence type="ECO:0000259" key="4">
    <source>
        <dbReference type="Pfam" id="PF13649"/>
    </source>
</evidence>
<dbReference type="Proteomes" id="UP000650833">
    <property type="component" value="Unassembled WGS sequence"/>
</dbReference>
<dbReference type="SMART" id="SM00320">
    <property type="entry name" value="WD40"/>
    <property type="match status" value="4"/>
</dbReference>
<sequence length="782" mass="88782">MGGNISRDPPDAHLQHHQHHRHNSTSSPSSMTRKSKSPTLRNSKSNSVNEEKKVPAVKPDKRIIYGRAYHAIESSSYMLPRDDKEIDRLHEEHFVTKELLGFNIMIEALKTLDFQNEGLKVLDVCCGPATWLCETSLEYPNCRFTGIDMCSLWPQVIRPVNLTFTEANVLQGIPYPDKSFDFVQLRFAVLAFRSNEWPFIISEIKRVLKDGGCFQCVELDMRIITTDPIARTYTEAFESFCASYGLDASAGAKLDLLLTEGGGMKILQSEYREVPLGWGGPIGDAYIQIFQGTLDGLSPWLKQSLEVDGFVSDFESGADDDIVDYKPNNRAKTKSKKTTKTTKSKKTPPTIPTESVTTTTKNTLIHHQWDEKRTAVLAGKYPDTYWKFNADVPQSHMIKSINEKSPLTSIPCTITDQGPITSMTLSDDGTLLVTYSSTGAVKVYDIQDNFHLIRKLRDTDEKHIDEFYCGAFAPDGLLAVGGKLKDRYRWSDDDADNHILPCDIKIFDVCENKLVARLKGHKEEILSIKKVIFMGQNYFVSTSQDGSIYKWHMAEDWKTLIKSTKMEDDITCMAFTVSFLPNTGNKYFIAATDEHLRLFDFEQAKLLQTFSSINSSYCDCAKFVNWLDEKAYQTTDNNSKYAWLISRGAEMCDLSEGVSSKPNTCTLHKLIYPTKTQQGFKLEQIKTYQHDEYHANSWLVKITSNGRYLLAPTIYGQIFVFNMLSGQVTAILKEHQDMEIRDVIFHPYRPLIFSCGDDGCVKVYTYKSNVEQHQNNQILAKN</sequence>
<reference evidence="5" key="1">
    <citation type="submission" date="2020-12" db="EMBL/GenBank/DDBJ databases">
        <title>Metabolic potential, ecology and presence of endohyphal bacteria is reflected in genomic diversity of Mucoromycotina.</title>
        <authorList>
            <person name="Muszewska A."/>
            <person name="Okrasinska A."/>
            <person name="Steczkiewicz K."/>
            <person name="Drgas O."/>
            <person name="Orlowska M."/>
            <person name="Perlinska-Lenart U."/>
            <person name="Aleksandrzak-Piekarczyk T."/>
            <person name="Szatraj K."/>
            <person name="Zielenkiewicz U."/>
            <person name="Pilsyk S."/>
            <person name="Malc E."/>
            <person name="Mieczkowski P."/>
            <person name="Kruszewska J.S."/>
            <person name="Biernat P."/>
            <person name="Pawlowska J."/>
        </authorList>
    </citation>
    <scope>NUCLEOTIDE SEQUENCE</scope>
    <source>
        <strain evidence="5">CBS 226.32</strain>
    </source>
</reference>
<dbReference type="InterPro" id="IPR001680">
    <property type="entry name" value="WD40_rpt"/>
</dbReference>
<gene>
    <name evidence="5" type="ORF">INT46_005871</name>
</gene>
<dbReference type="EMBL" id="JAEPRC010000191">
    <property type="protein sequence ID" value="KAG2204726.1"/>
    <property type="molecule type" value="Genomic_DNA"/>
</dbReference>
<feature type="compositionally biased region" description="Basic residues" evidence="3">
    <location>
        <begin position="329"/>
        <end position="346"/>
    </location>
</feature>
<feature type="domain" description="Methyltransferase" evidence="4">
    <location>
        <begin position="121"/>
        <end position="212"/>
    </location>
</feature>
<name>A0A8H7UZQ8_9FUNG</name>
<comment type="caution">
    <text evidence="5">The sequence shown here is derived from an EMBL/GenBank/DDBJ whole genome shotgun (WGS) entry which is preliminary data.</text>
</comment>
<proteinExistence type="predicted"/>
<dbReference type="CDD" id="cd02440">
    <property type="entry name" value="AdoMet_MTases"/>
    <property type="match status" value="1"/>
</dbReference>
<keyword evidence="6" id="KW-1185">Reference proteome</keyword>
<dbReference type="InterPro" id="IPR050349">
    <property type="entry name" value="WD_LIS1/nudF_dynein_reg"/>
</dbReference>
<evidence type="ECO:0000313" key="5">
    <source>
        <dbReference type="EMBL" id="KAG2204726.1"/>
    </source>
</evidence>
<keyword evidence="1" id="KW-0853">WD repeat</keyword>
<evidence type="ECO:0000256" key="3">
    <source>
        <dbReference type="SAM" id="MobiDB-lite"/>
    </source>
</evidence>
<accession>A0A8H7UZQ8</accession>
<dbReference type="AlphaFoldDB" id="A0A8H7UZQ8"/>
<organism evidence="5 6">
    <name type="scientific">Mucor plumbeus</name>
    <dbReference type="NCBI Taxonomy" id="97098"/>
    <lineage>
        <taxon>Eukaryota</taxon>
        <taxon>Fungi</taxon>
        <taxon>Fungi incertae sedis</taxon>
        <taxon>Mucoromycota</taxon>
        <taxon>Mucoromycotina</taxon>
        <taxon>Mucoromycetes</taxon>
        <taxon>Mucorales</taxon>
        <taxon>Mucorineae</taxon>
        <taxon>Mucoraceae</taxon>
        <taxon>Mucor</taxon>
    </lineage>
</organism>
<dbReference type="SUPFAM" id="SSF50978">
    <property type="entry name" value="WD40 repeat-like"/>
    <property type="match status" value="1"/>
</dbReference>